<feature type="compositionally biased region" description="Basic and acidic residues" evidence="2">
    <location>
        <begin position="220"/>
        <end position="229"/>
    </location>
</feature>
<name>A0A0D2H7D4_9EURO</name>
<dbReference type="GO" id="GO:0006046">
    <property type="term" value="P:N-acetylglucosamine catabolic process"/>
    <property type="evidence" value="ECO:0007669"/>
    <property type="project" value="TreeGrafter"/>
</dbReference>
<dbReference type="PANTHER" id="PTHR11113">
    <property type="entry name" value="N-ACETYLGLUCOSAMINE-6-PHOSPHATE DEACETYLASE"/>
    <property type="match status" value="1"/>
</dbReference>
<evidence type="ECO:0000256" key="1">
    <source>
        <dbReference type="ARBA" id="ARBA00022801"/>
    </source>
</evidence>
<evidence type="ECO:0000259" key="3">
    <source>
        <dbReference type="Pfam" id="PF01979"/>
    </source>
</evidence>
<dbReference type="Gene3D" id="3.20.20.140">
    <property type="entry name" value="Metal-dependent hydrolases"/>
    <property type="match status" value="1"/>
</dbReference>
<dbReference type="SUPFAM" id="SSF51556">
    <property type="entry name" value="Metallo-dependent hydrolases"/>
    <property type="match status" value="1"/>
</dbReference>
<keyword evidence="1" id="KW-0378">Hydrolase</keyword>
<dbReference type="InterPro" id="IPR006680">
    <property type="entry name" value="Amidohydro-rel"/>
</dbReference>
<gene>
    <name evidence="4" type="ORF">Z518_04293</name>
</gene>
<proteinExistence type="predicted"/>
<reference evidence="4 5" key="1">
    <citation type="submission" date="2015-01" db="EMBL/GenBank/DDBJ databases">
        <title>The Genome Sequence of Rhinocladiella mackenzie CBS 650.93.</title>
        <authorList>
            <consortium name="The Broad Institute Genomics Platform"/>
            <person name="Cuomo C."/>
            <person name="de Hoog S."/>
            <person name="Gorbushina A."/>
            <person name="Stielow B."/>
            <person name="Teixiera M."/>
            <person name="Abouelleil A."/>
            <person name="Chapman S.B."/>
            <person name="Priest M."/>
            <person name="Young S.K."/>
            <person name="Wortman J."/>
            <person name="Nusbaum C."/>
            <person name="Birren B."/>
        </authorList>
    </citation>
    <scope>NUCLEOTIDE SEQUENCE [LARGE SCALE GENOMIC DNA]</scope>
    <source>
        <strain evidence="4 5">CBS 650.93</strain>
    </source>
</reference>
<protein>
    <submittedName>
        <fullName evidence="4">N-acetylglucosamine-6-phosphate deacetylase</fullName>
    </submittedName>
</protein>
<feature type="compositionally biased region" description="Polar residues" evidence="2">
    <location>
        <begin position="98"/>
        <end position="116"/>
    </location>
</feature>
<dbReference type="VEuPathDB" id="FungiDB:Z518_04293"/>
<evidence type="ECO:0000313" key="4">
    <source>
        <dbReference type="EMBL" id="KIX06318.1"/>
    </source>
</evidence>
<dbReference type="GeneID" id="25292364"/>
<dbReference type="RefSeq" id="XP_013273454.1">
    <property type="nucleotide sequence ID" value="XM_013418000.1"/>
</dbReference>
<feature type="compositionally biased region" description="Basic and acidic residues" evidence="2">
    <location>
        <begin position="284"/>
        <end position="299"/>
    </location>
</feature>
<dbReference type="SUPFAM" id="SSF51338">
    <property type="entry name" value="Composite domain of metallo-dependent hydrolases"/>
    <property type="match status" value="1"/>
</dbReference>
<dbReference type="Gene3D" id="2.30.40.10">
    <property type="entry name" value="Urease, subunit C, domain 1"/>
    <property type="match status" value="1"/>
</dbReference>
<dbReference type="PANTHER" id="PTHR11113:SF4">
    <property type="entry name" value="N-ACETYLGLUCOSAMINE-6-PHOSPHATE DEACETYLASE"/>
    <property type="match status" value="1"/>
</dbReference>
<keyword evidence="5" id="KW-1185">Reference proteome</keyword>
<feature type="domain" description="Amidohydrolase-related" evidence="3">
    <location>
        <begin position="506"/>
        <end position="695"/>
    </location>
</feature>
<dbReference type="STRING" id="1442369.A0A0D2H7D4"/>
<feature type="compositionally biased region" description="Polar residues" evidence="2">
    <location>
        <begin position="44"/>
        <end position="67"/>
    </location>
</feature>
<feature type="region of interest" description="Disordered" evidence="2">
    <location>
        <begin position="92"/>
        <end position="116"/>
    </location>
</feature>
<accession>A0A0D2H7D4</accession>
<sequence length="702" mass="76956">MLAISMPPPAPHLLSPVNSLSPISPENLRGLHPMSSGKRPKLSLKTSDLTPAYSNSGNSRNAIATDATETPTTLNTFVNTFDLTYRPSPVSIAPSSGAHFQQRTTGRPPSPTTKSLDQPYNLNLPFGVQPILKNSPLLRDVRRLSTCSAGSTPRLAGRRVFFPAPKKVAFRAVLEENIVTKEYVMRHVDLSSSEDESNSSDAEKSIEASPDEGGNFVNDRQIRVDEYSSRGRKKRKSRTVSDISTQEIDRGRGKRSRSISAGRTKRKRRRWEWTLETMENTKVASEKDDRDGEGDKRPAVTESQSMGGRDGPDGADQVEQDADGQSDLYFSSDTGIITPNYYYRIDGVERIDLNGRVVAPGYLDLQTNGMNGVHFAQLARDNDSLGDERKLEQVSRMEVSHGVTAWYATVPTVDVSRWKKIVPALKPRTFDMGAELLGAHVEGPFLNPSKRGAHNAAYLREPAQISPSILYGDENLKDTVKLITLAPELPGSTTLIGQLQEEFPHVIISLGHSAATYDEGLAALQLGARALTHVFNAMGPWHHRDPGLAGLIATGKCYFSIIPDGIHLHPSVLTLCMRADPRKCVFITDSIELAGLPDGVYPGHDQISSRQLKQGNKVTIEDTDTLIGSCCTLDECVRNAMAFTGCNLAEAVQCVTENIADMMGESKRGRLESGRRADFVILDQEGQVEETWTSGSKIWSKS</sequence>
<organism evidence="4 5">
    <name type="scientific">Rhinocladiella mackenziei CBS 650.93</name>
    <dbReference type="NCBI Taxonomy" id="1442369"/>
    <lineage>
        <taxon>Eukaryota</taxon>
        <taxon>Fungi</taxon>
        <taxon>Dikarya</taxon>
        <taxon>Ascomycota</taxon>
        <taxon>Pezizomycotina</taxon>
        <taxon>Eurotiomycetes</taxon>
        <taxon>Chaetothyriomycetidae</taxon>
        <taxon>Chaetothyriales</taxon>
        <taxon>Herpotrichiellaceae</taxon>
        <taxon>Rhinocladiella</taxon>
    </lineage>
</organism>
<feature type="region of interest" description="Disordered" evidence="2">
    <location>
        <begin position="24"/>
        <end position="67"/>
    </location>
</feature>
<feature type="region of interest" description="Disordered" evidence="2">
    <location>
        <begin position="282"/>
        <end position="320"/>
    </location>
</feature>
<dbReference type="OrthoDB" id="10264777at2759"/>
<dbReference type="Pfam" id="PF01979">
    <property type="entry name" value="Amidohydro_1"/>
    <property type="match status" value="1"/>
</dbReference>
<dbReference type="HOGENOM" id="CLU_392843_0_0_1"/>
<dbReference type="EMBL" id="KN847477">
    <property type="protein sequence ID" value="KIX06318.1"/>
    <property type="molecule type" value="Genomic_DNA"/>
</dbReference>
<dbReference type="InterPro" id="IPR011059">
    <property type="entry name" value="Metal-dep_hydrolase_composite"/>
</dbReference>
<dbReference type="InterPro" id="IPR032466">
    <property type="entry name" value="Metal_Hydrolase"/>
</dbReference>
<dbReference type="Proteomes" id="UP000053617">
    <property type="component" value="Unassembled WGS sequence"/>
</dbReference>
<feature type="region of interest" description="Disordered" evidence="2">
    <location>
        <begin position="190"/>
        <end position="263"/>
    </location>
</feature>
<evidence type="ECO:0000256" key="2">
    <source>
        <dbReference type="SAM" id="MobiDB-lite"/>
    </source>
</evidence>
<feature type="compositionally biased region" description="Basic residues" evidence="2">
    <location>
        <begin position="252"/>
        <end position="263"/>
    </location>
</feature>
<evidence type="ECO:0000313" key="5">
    <source>
        <dbReference type="Proteomes" id="UP000053617"/>
    </source>
</evidence>
<dbReference type="GO" id="GO:0008448">
    <property type="term" value="F:N-acetylglucosamine-6-phosphate deacetylase activity"/>
    <property type="evidence" value="ECO:0007669"/>
    <property type="project" value="TreeGrafter"/>
</dbReference>
<dbReference type="AlphaFoldDB" id="A0A0D2H7D4"/>